<dbReference type="InterPro" id="IPR027417">
    <property type="entry name" value="P-loop_NTPase"/>
</dbReference>
<dbReference type="PANTHER" id="PTHR47958">
    <property type="entry name" value="ATP-DEPENDENT RNA HELICASE DBP3"/>
    <property type="match status" value="1"/>
</dbReference>
<feature type="region of interest" description="Disordered" evidence="1">
    <location>
        <begin position="46"/>
        <end position="70"/>
    </location>
</feature>
<evidence type="ECO:0000313" key="4">
    <source>
        <dbReference type="Proteomes" id="UP000092154"/>
    </source>
</evidence>
<dbReference type="Proteomes" id="UP000092154">
    <property type="component" value="Unassembled WGS sequence"/>
</dbReference>
<dbReference type="InParanoid" id="A0A1B7MM73"/>
<dbReference type="STRING" id="1314800.A0A1B7MM73"/>
<sequence length="104" mass="11688">MRAANFAMSSMHSEMVQKERDALMAEFFSATCRVLITTDACTYPRAKESTSNKSPLSSTMISQRGSHNNREDYIHRIGRAGRVDRKSIAISLVTVDDVRIPHDI</sequence>
<dbReference type="SUPFAM" id="SSF52540">
    <property type="entry name" value="P-loop containing nucleoside triphosphate hydrolases"/>
    <property type="match status" value="1"/>
</dbReference>
<gene>
    <name evidence="3" type="ORF">K503DRAFT_837175</name>
</gene>
<keyword evidence="4" id="KW-1185">Reference proteome</keyword>
<feature type="compositionally biased region" description="Polar residues" evidence="1">
    <location>
        <begin position="51"/>
        <end position="66"/>
    </location>
</feature>
<proteinExistence type="predicted"/>
<feature type="non-terminal residue" evidence="3">
    <location>
        <position position="104"/>
    </location>
</feature>
<accession>A0A1B7MM73</accession>
<name>A0A1B7MM73_9AGAM</name>
<dbReference type="OrthoDB" id="10265785at2759"/>
<dbReference type="AlphaFoldDB" id="A0A1B7MM73"/>
<evidence type="ECO:0000259" key="2">
    <source>
        <dbReference type="PROSITE" id="PS51194"/>
    </source>
</evidence>
<evidence type="ECO:0000313" key="3">
    <source>
        <dbReference type="EMBL" id="OAX33704.1"/>
    </source>
</evidence>
<organism evidence="3 4">
    <name type="scientific">Rhizopogon vinicolor AM-OR11-026</name>
    <dbReference type="NCBI Taxonomy" id="1314800"/>
    <lineage>
        <taxon>Eukaryota</taxon>
        <taxon>Fungi</taxon>
        <taxon>Dikarya</taxon>
        <taxon>Basidiomycota</taxon>
        <taxon>Agaricomycotina</taxon>
        <taxon>Agaricomycetes</taxon>
        <taxon>Agaricomycetidae</taxon>
        <taxon>Boletales</taxon>
        <taxon>Suillineae</taxon>
        <taxon>Rhizopogonaceae</taxon>
        <taxon>Rhizopogon</taxon>
    </lineage>
</organism>
<feature type="domain" description="Helicase C-terminal" evidence="2">
    <location>
        <begin position="1"/>
        <end position="104"/>
    </location>
</feature>
<evidence type="ECO:0000256" key="1">
    <source>
        <dbReference type="SAM" id="MobiDB-lite"/>
    </source>
</evidence>
<dbReference type="EMBL" id="KV448721">
    <property type="protein sequence ID" value="OAX33704.1"/>
    <property type="molecule type" value="Genomic_DNA"/>
</dbReference>
<dbReference type="InterPro" id="IPR001650">
    <property type="entry name" value="Helicase_C-like"/>
</dbReference>
<reference evidence="3 4" key="1">
    <citation type="submission" date="2016-06" db="EMBL/GenBank/DDBJ databases">
        <title>Comparative genomics of the ectomycorrhizal sister species Rhizopogon vinicolor and Rhizopogon vesiculosus (Basidiomycota: Boletales) reveals a divergence of the mating type B locus.</title>
        <authorList>
            <consortium name="DOE Joint Genome Institute"/>
            <person name="Mujic A.B."/>
            <person name="Kuo A."/>
            <person name="Tritt A."/>
            <person name="Lipzen A."/>
            <person name="Chen C."/>
            <person name="Johnson J."/>
            <person name="Sharma A."/>
            <person name="Barry K."/>
            <person name="Grigoriev I.V."/>
            <person name="Spatafora J.W."/>
        </authorList>
    </citation>
    <scope>NUCLEOTIDE SEQUENCE [LARGE SCALE GENOMIC DNA]</scope>
    <source>
        <strain evidence="3 4">AM-OR11-026</strain>
    </source>
</reference>
<protein>
    <recommendedName>
        <fullName evidence="2">Helicase C-terminal domain-containing protein</fullName>
    </recommendedName>
</protein>
<dbReference type="PROSITE" id="PS51194">
    <property type="entry name" value="HELICASE_CTER"/>
    <property type="match status" value="1"/>
</dbReference>
<dbReference type="Gene3D" id="3.40.50.300">
    <property type="entry name" value="P-loop containing nucleotide triphosphate hydrolases"/>
    <property type="match status" value="2"/>
</dbReference>